<reference evidence="3" key="1">
    <citation type="journal article" date="2014" name="Proc. Natl. Acad. Sci. U.S.A.">
        <title>Extensive sampling of basidiomycete genomes demonstrates inadequacy of the white-rot/brown-rot paradigm for wood decay fungi.</title>
        <authorList>
            <person name="Riley R."/>
            <person name="Salamov A.A."/>
            <person name="Brown D.W."/>
            <person name="Nagy L.G."/>
            <person name="Floudas D."/>
            <person name="Held B.W."/>
            <person name="Levasseur A."/>
            <person name="Lombard V."/>
            <person name="Morin E."/>
            <person name="Otillar R."/>
            <person name="Lindquist E.A."/>
            <person name="Sun H."/>
            <person name="LaButti K.M."/>
            <person name="Schmutz J."/>
            <person name="Jabbour D."/>
            <person name="Luo H."/>
            <person name="Baker S.E."/>
            <person name="Pisabarro A.G."/>
            <person name="Walton J.D."/>
            <person name="Blanchette R.A."/>
            <person name="Henrissat B."/>
            <person name="Martin F."/>
            <person name="Cullen D."/>
            <person name="Hibbett D.S."/>
            <person name="Grigoriev I.V."/>
        </authorList>
    </citation>
    <scope>NUCLEOTIDE SEQUENCE [LARGE SCALE GENOMIC DNA]</scope>
    <source>
        <strain evidence="3">CBS 339.88</strain>
    </source>
</reference>
<gene>
    <name evidence="2" type="ORF">GALMADRAFT_136993</name>
</gene>
<evidence type="ECO:0000313" key="2">
    <source>
        <dbReference type="EMBL" id="KDR79094.1"/>
    </source>
</evidence>
<feature type="region of interest" description="Disordered" evidence="1">
    <location>
        <begin position="132"/>
        <end position="155"/>
    </location>
</feature>
<protein>
    <submittedName>
        <fullName evidence="2">Uncharacterized protein</fullName>
    </submittedName>
</protein>
<evidence type="ECO:0000313" key="3">
    <source>
        <dbReference type="Proteomes" id="UP000027222"/>
    </source>
</evidence>
<proteinExistence type="predicted"/>
<sequence>MQLGLWAVYHYSDIKLAATGAWPAEQQHDCCCSYNMSTPPSQQKKQQHGRCCFRDTNARGLATAPTPLPLSRVKRTGWRGGNTIRFLLSLDPSHTPFSRLCLWPTLLSVHYVSALVPQRCHLSIPTCPPPLPPLPIRHSPHSPKADTNCEERTQM</sequence>
<organism evidence="2 3">
    <name type="scientific">Galerina marginata (strain CBS 339.88)</name>
    <dbReference type="NCBI Taxonomy" id="685588"/>
    <lineage>
        <taxon>Eukaryota</taxon>
        <taxon>Fungi</taxon>
        <taxon>Dikarya</taxon>
        <taxon>Basidiomycota</taxon>
        <taxon>Agaricomycotina</taxon>
        <taxon>Agaricomycetes</taxon>
        <taxon>Agaricomycetidae</taxon>
        <taxon>Agaricales</taxon>
        <taxon>Agaricineae</taxon>
        <taxon>Strophariaceae</taxon>
        <taxon>Galerina</taxon>
    </lineage>
</organism>
<evidence type="ECO:0000256" key="1">
    <source>
        <dbReference type="SAM" id="MobiDB-lite"/>
    </source>
</evidence>
<name>A0A067TGQ9_GALM3</name>
<dbReference type="EMBL" id="KL142373">
    <property type="protein sequence ID" value="KDR79094.1"/>
    <property type="molecule type" value="Genomic_DNA"/>
</dbReference>
<feature type="compositionally biased region" description="Basic and acidic residues" evidence="1">
    <location>
        <begin position="143"/>
        <end position="155"/>
    </location>
</feature>
<dbReference type="AlphaFoldDB" id="A0A067TGQ9"/>
<accession>A0A067TGQ9</accession>
<keyword evidence="3" id="KW-1185">Reference proteome</keyword>
<dbReference type="Proteomes" id="UP000027222">
    <property type="component" value="Unassembled WGS sequence"/>
</dbReference>
<dbReference type="HOGENOM" id="CLU_1695617_0_0_1"/>